<feature type="chain" id="PRO_5004167729" evidence="4">
    <location>
        <begin position="18"/>
        <end position="147"/>
    </location>
</feature>
<accession>Q09JS8</accession>
<keyword evidence="4" id="KW-0732">Signal</keyword>
<feature type="region of interest" description="Disordered" evidence="3">
    <location>
        <begin position="88"/>
        <end position="147"/>
    </location>
</feature>
<evidence type="ECO:0000256" key="3">
    <source>
        <dbReference type="SAM" id="MobiDB-lite"/>
    </source>
</evidence>
<name>Q09JS8_ARGMO</name>
<evidence type="ECO:0000256" key="2">
    <source>
        <dbReference type="ARBA" id="ARBA00022525"/>
    </source>
</evidence>
<keyword evidence="2" id="KW-0964">Secreted</keyword>
<protein>
    <submittedName>
        <fullName evidence="5">BTSP</fullName>
    </submittedName>
</protein>
<dbReference type="GO" id="GO:0005576">
    <property type="term" value="C:extracellular region"/>
    <property type="evidence" value="ECO:0007669"/>
    <property type="project" value="UniProtKB-SubCell"/>
</dbReference>
<evidence type="ECO:0000256" key="4">
    <source>
        <dbReference type="SAM" id="SignalP"/>
    </source>
</evidence>
<dbReference type="Pfam" id="PF07771">
    <property type="entry name" value="TSGP1"/>
    <property type="match status" value="1"/>
</dbReference>
<feature type="signal peptide" evidence="4">
    <location>
        <begin position="1"/>
        <end position="17"/>
    </location>
</feature>
<sequence length="147" mass="15923">MDIACFLVLVFTAVSRADTDRVKKCPDKAYDGPGIPDNCMYFCDKDNDTGLWMYGHYVDFTKCQYTSDHVGMCHQGQCFYFIPANQSEGGNTSESGKELDKGTASTKQDSTNQQEQAGSSTTSGGSTDEESEDDGGGGDEDEEASDK</sequence>
<dbReference type="CDD" id="cd23501">
    <property type="entry name" value="TSLPI_Salp14_NTD"/>
    <property type="match status" value="1"/>
</dbReference>
<reference evidence="5" key="1">
    <citation type="journal article" date="2008" name="Insect Biochem. Mol. Biol.">
        <title>Comparative sialomics between hard and soft ticks: implications for the evolution of blood-feeding behavior.</title>
        <authorList>
            <person name="Mans B.J."/>
            <person name="Andersen J.F."/>
            <person name="Francischetti I.M."/>
            <person name="Valenzuela J.G."/>
            <person name="Schwan T.G."/>
            <person name="Pham V.M."/>
            <person name="Garfield M.K."/>
            <person name="Hammer C.H."/>
            <person name="Ribeiro J.M."/>
        </authorList>
    </citation>
    <scope>NUCLEOTIDE SEQUENCE</scope>
    <source>
        <strain evidence="5">AM-121</strain>
        <tissue evidence="5">Adult salivary gland</tissue>
    </source>
</reference>
<comment type="subcellular location">
    <subcellularLocation>
        <location evidence="1">Secreted</location>
    </subcellularLocation>
</comment>
<dbReference type="InterPro" id="IPR011694">
    <property type="entry name" value="Ixonnexin-like"/>
</dbReference>
<feature type="compositionally biased region" description="Acidic residues" evidence="3">
    <location>
        <begin position="127"/>
        <end position="147"/>
    </location>
</feature>
<proteinExistence type="evidence at transcript level"/>
<evidence type="ECO:0000313" key="5">
    <source>
        <dbReference type="EMBL" id="ABI52685.1"/>
    </source>
</evidence>
<feature type="compositionally biased region" description="Low complexity" evidence="3">
    <location>
        <begin position="117"/>
        <end position="126"/>
    </location>
</feature>
<organism evidence="5">
    <name type="scientific">Argas monolakensis</name>
    <name type="common">Mono lake bird tick</name>
    <dbReference type="NCBI Taxonomy" id="34602"/>
    <lineage>
        <taxon>Eukaryota</taxon>
        <taxon>Metazoa</taxon>
        <taxon>Ecdysozoa</taxon>
        <taxon>Arthropoda</taxon>
        <taxon>Chelicerata</taxon>
        <taxon>Arachnida</taxon>
        <taxon>Acari</taxon>
        <taxon>Parasitiformes</taxon>
        <taxon>Ixodida</taxon>
        <taxon>Ixodoidea</taxon>
        <taxon>Argasidae</taxon>
        <taxon>Argasinae</taxon>
        <taxon>Argas</taxon>
    </lineage>
</organism>
<feature type="compositionally biased region" description="Polar residues" evidence="3">
    <location>
        <begin position="103"/>
        <end position="116"/>
    </location>
</feature>
<dbReference type="EMBL" id="DQ886768">
    <property type="protein sequence ID" value="ABI52685.1"/>
    <property type="molecule type" value="mRNA"/>
</dbReference>
<evidence type="ECO:0000256" key="1">
    <source>
        <dbReference type="ARBA" id="ARBA00004613"/>
    </source>
</evidence>
<dbReference type="AlphaFoldDB" id="Q09JS8"/>